<dbReference type="Proteomes" id="UP001148018">
    <property type="component" value="Unassembled WGS sequence"/>
</dbReference>
<evidence type="ECO:0000256" key="1">
    <source>
        <dbReference type="SAM" id="Phobius"/>
    </source>
</evidence>
<keyword evidence="1" id="KW-0812">Transmembrane</keyword>
<keyword evidence="1" id="KW-1133">Transmembrane helix</keyword>
<protein>
    <submittedName>
        <fullName evidence="2">Uncharacterized protein</fullName>
    </submittedName>
</protein>
<reference evidence="2" key="1">
    <citation type="submission" date="2022-07" db="EMBL/GenBank/DDBJ databases">
        <title>Chromosome-level genome of Muraenolepis orangiensis.</title>
        <authorList>
            <person name="Kim J."/>
        </authorList>
    </citation>
    <scope>NUCLEOTIDE SEQUENCE</scope>
    <source>
        <strain evidence="2">KU_S4_2022</strain>
        <tissue evidence="2">Muscle</tissue>
    </source>
</reference>
<comment type="caution">
    <text evidence="2">The sequence shown here is derived from an EMBL/GenBank/DDBJ whole genome shotgun (WGS) entry which is preliminary data.</text>
</comment>
<gene>
    <name evidence="2" type="ORF">NHX12_009255</name>
</gene>
<keyword evidence="1" id="KW-0472">Membrane</keyword>
<sequence>MIDDAIHVVDEQDLISGEVICSQKALLSSCVLYDVLFITASRPGVLIVSLYSVAHTPLMIFGTGLIIVAVKEDEGLISSGCSTGIGKACIDARGNGPDCTGNRPDHVVEQLTCIN</sequence>
<proteinExistence type="predicted"/>
<evidence type="ECO:0000313" key="2">
    <source>
        <dbReference type="EMBL" id="KAJ3591309.1"/>
    </source>
</evidence>
<organism evidence="2 3">
    <name type="scientific">Muraenolepis orangiensis</name>
    <name type="common">Patagonian moray cod</name>
    <dbReference type="NCBI Taxonomy" id="630683"/>
    <lineage>
        <taxon>Eukaryota</taxon>
        <taxon>Metazoa</taxon>
        <taxon>Chordata</taxon>
        <taxon>Craniata</taxon>
        <taxon>Vertebrata</taxon>
        <taxon>Euteleostomi</taxon>
        <taxon>Actinopterygii</taxon>
        <taxon>Neopterygii</taxon>
        <taxon>Teleostei</taxon>
        <taxon>Neoteleostei</taxon>
        <taxon>Acanthomorphata</taxon>
        <taxon>Zeiogadaria</taxon>
        <taxon>Gadariae</taxon>
        <taxon>Gadiformes</taxon>
        <taxon>Muraenolepidoidei</taxon>
        <taxon>Muraenolepididae</taxon>
        <taxon>Muraenolepis</taxon>
    </lineage>
</organism>
<dbReference type="AlphaFoldDB" id="A0A9Q0IA63"/>
<keyword evidence="3" id="KW-1185">Reference proteome</keyword>
<feature type="transmembrane region" description="Helical" evidence="1">
    <location>
        <begin position="45"/>
        <end position="70"/>
    </location>
</feature>
<dbReference type="EMBL" id="JANIIK010000114">
    <property type="protein sequence ID" value="KAJ3591309.1"/>
    <property type="molecule type" value="Genomic_DNA"/>
</dbReference>
<accession>A0A9Q0IA63</accession>
<name>A0A9Q0IA63_9TELE</name>
<evidence type="ECO:0000313" key="3">
    <source>
        <dbReference type="Proteomes" id="UP001148018"/>
    </source>
</evidence>